<name>A0A9P1M1Z1_9DINO</name>
<evidence type="ECO:0000256" key="1">
    <source>
        <dbReference type="SAM" id="Phobius"/>
    </source>
</evidence>
<evidence type="ECO:0000259" key="2">
    <source>
        <dbReference type="Pfam" id="PF01145"/>
    </source>
</evidence>
<sequence>MGIMDFRVHEFYELKGETRCGICCCSCTWFVLFILFVCSFQQVDRLNAGLLRNGLTGEVNLESSYDPGRYLVGFWNEFLQFPTTLNTIEFADEAVEAGVQKLGKLRSRDKDGKQIWLDVSVQYKIKKEQLPDIYRDMTKLYEDVYISELRGALQRITNDFTIDEAWRDYASVQIRMHNICKEVLAPRYADCWGLQLWGIRLQAEYENQLVRTQVRKQAEQTAVARQVQTEYRQKTEVLLAEYVANVTVIEQKGQADRQRIERDAVSTARSALVTAQGDVYKLVRDLVMINATDSQAEQVMTGSQLAQYQRILMLKGKASSNFEFMH</sequence>
<keyword evidence="1" id="KW-1133">Transmembrane helix</keyword>
<dbReference type="EMBL" id="CAMXCT010006689">
    <property type="protein sequence ID" value="CAI4018352.1"/>
    <property type="molecule type" value="Genomic_DNA"/>
</dbReference>
<keyword evidence="1" id="KW-0812">Transmembrane</keyword>
<dbReference type="OrthoDB" id="190994at2759"/>
<reference evidence="4" key="2">
    <citation type="submission" date="2024-04" db="EMBL/GenBank/DDBJ databases">
        <authorList>
            <person name="Chen Y."/>
            <person name="Shah S."/>
            <person name="Dougan E. K."/>
            <person name="Thang M."/>
            <person name="Chan C."/>
        </authorList>
    </citation>
    <scope>NUCLEOTIDE SEQUENCE [LARGE SCALE GENOMIC DNA]</scope>
</reference>
<dbReference type="InterPro" id="IPR001107">
    <property type="entry name" value="Band_7"/>
</dbReference>
<keyword evidence="6" id="KW-1185">Reference proteome</keyword>
<reference evidence="3" key="1">
    <citation type="submission" date="2022-10" db="EMBL/GenBank/DDBJ databases">
        <authorList>
            <person name="Chen Y."/>
            <person name="Dougan E. K."/>
            <person name="Chan C."/>
            <person name="Rhodes N."/>
            <person name="Thang M."/>
        </authorList>
    </citation>
    <scope>NUCLEOTIDE SEQUENCE</scope>
</reference>
<dbReference type="Pfam" id="PF01145">
    <property type="entry name" value="Band_7"/>
    <property type="match status" value="1"/>
</dbReference>
<dbReference type="EMBL" id="CAMXCT020006689">
    <property type="protein sequence ID" value="CAL1171727.1"/>
    <property type="molecule type" value="Genomic_DNA"/>
</dbReference>
<proteinExistence type="predicted"/>
<gene>
    <name evidence="3" type="ORF">C1SCF055_LOCUS42925</name>
</gene>
<protein>
    <submittedName>
        <fullName evidence="5">DNA polymerase I A, chloroplastic/mitochondrial</fullName>
    </submittedName>
</protein>
<evidence type="ECO:0000313" key="5">
    <source>
        <dbReference type="EMBL" id="CAL4805664.1"/>
    </source>
</evidence>
<dbReference type="Proteomes" id="UP001152797">
    <property type="component" value="Unassembled WGS sequence"/>
</dbReference>
<feature type="domain" description="Band 7" evidence="2">
    <location>
        <begin position="61"/>
        <end position="226"/>
    </location>
</feature>
<evidence type="ECO:0000313" key="4">
    <source>
        <dbReference type="EMBL" id="CAL1171727.1"/>
    </source>
</evidence>
<dbReference type="EMBL" id="CAMXCT030006689">
    <property type="protein sequence ID" value="CAL4805664.1"/>
    <property type="molecule type" value="Genomic_DNA"/>
</dbReference>
<organism evidence="3">
    <name type="scientific">Cladocopium goreaui</name>
    <dbReference type="NCBI Taxonomy" id="2562237"/>
    <lineage>
        <taxon>Eukaryota</taxon>
        <taxon>Sar</taxon>
        <taxon>Alveolata</taxon>
        <taxon>Dinophyceae</taxon>
        <taxon>Suessiales</taxon>
        <taxon>Symbiodiniaceae</taxon>
        <taxon>Cladocopium</taxon>
    </lineage>
</organism>
<feature type="transmembrane region" description="Helical" evidence="1">
    <location>
        <begin position="20"/>
        <end position="37"/>
    </location>
</feature>
<dbReference type="AlphaFoldDB" id="A0A9P1M1Z1"/>
<keyword evidence="1" id="KW-0472">Membrane</keyword>
<comment type="caution">
    <text evidence="3">The sequence shown here is derived from an EMBL/GenBank/DDBJ whole genome shotgun (WGS) entry which is preliminary data.</text>
</comment>
<evidence type="ECO:0000313" key="6">
    <source>
        <dbReference type="Proteomes" id="UP001152797"/>
    </source>
</evidence>
<accession>A0A9P1M1Z1</accession>
<evidence type="ECO:0000313" key="3">
    <source>
        <dbReference type="EMBL" id="CAI4018352.1"/>
    </source>
</evidence>